<evidence type="ECO:0000256" key="5">
    <source>
        <dbReference type="ARBA" id="ARBA00023242"/>
    </source>
</evidence>
<evidence type="ECO:0000313" key="10">
    <source>
        <dbReference type="Proteomes" id="UP000631114"/>
    </source>
</evidence>
<keyword evidence="4" id="KW-0804">Transcription</keyword>
<dbReference type="Pfam" id="PF02362">
    <property type="entry name" value="B3"/>
    <property type="match status" value="3"/>
</dbReference>
<dbReference type="PANTHER" id="PTHR31391:SF106">
    <property type="entry name" value="B3 DOMAIN-CONTAINING PROTEIN OS01G0723500"/>
    <property type="match status" value="1"/>
</dbReference>
<feature type="region of interest" description="Disordered" evidence="6">
    <location>
        <begin position="849"/>
        <end position="903"/>
    </location>
</feature>
<feature type="region of interest" description="Disordered" evidence="6">
    <location>
        <begin position="485"/>
        <end position="558"/>
    </location>
</feature>
<dbReference type="PANTHER" id="PTHR31391">
    <property type="entry name" value="B3 DOMAIN-CONTAINING PROTEIN OS11G0197600-RELATED"/>
    <property type="match status" value="1"/>
</dbReference>
<dbReference type="AlphaFoldDB" id="A0A835I031"/>
<dbReference type="InterPro" id="IPR044837">
    <property type="entry name" value="REM16-like"/>
</dbReference>
<keyword evidence="10" id="KW-1185">Reference proteome</keyword>
<dbReference type="GO" id="GO:0003677">
    <property type="term" value="F:DNA binding"/>
    <property type="evidence" value="ECO:0007669"/>
    <property type="project" value="UniProtKB-KW"/>
</dbReference>
<feature type="compositionally biased region" description="Polar residues" evidence="6">
    <location>
        <begin position="531"/>
        <end position="541"/>
    </location>
</feature>
<dbReference type="SMART" id="SM01019">
    <property type="entry name" value="B3"/>
    <property type="match status" value="3"/>
</dbReference>
<proteinExistence type="predicted"/>
<feature type="compositionally biased region" description="Polar residues" evidence="6">
    <location>
        <begin position="139"/>
        <end position="150"/>
    </location>
</feature>
<protein>
    <submittedName>
        <fullName evidence="9">Uncharacterized protein</fullName>
    </submittedName>
</protein>
<keyword evidence="5" id="KW-0539">Nucleus</keyword>
<evidence type="ECO:0000256" key="2">
    <source>
        <dbReference type="ARBA" id="ARBA00023015"/>
    </source>
</evidence>
<sequence>MHQNGVFMSNLHSMKTTTFCFVLHNNETRFQRGKKKSNFVSQAIPEKFVRKFGEELYGTVVLKVPGTKEWNVELKEEGGQVWFQKGWAAFVECNYICAWYFLVFKYDGNSLFNVVICDKTGFEIESPCDFFDLEESSSEIGSQSKRNSSPFKIPSGPVRSKMKKKNDTGKRRKSFAGNEENGNAWEGFEAQFVDDKNSKDSLSSLDCRGNDGLTFTPSKFTTTWIEDEDMYLTKKIESEQGFDPCVCLPSGDDMLQIKNMESRPESFLACVSRGGQSNGKGTSKNKSVGLNLHCSKQETRTSGSSIHRLKQRVELGNSKSLIILCSSAYWVNQSCLFVKGDCFNVTNSCLYPAESLPNRPVLVCDKERVILAATEFTSENPFCSITMRSSYVGRTSNLNIPHWFASKYLKRGVPSVTLCVSDERRWQVQCAFRKNHVKLVKGWRTFVLDNHLEEDDVCIFELVDKKHKELKVSIFRVSRDLKHHKGIPAESNTPNCKHSHPVRNKQNEGDENTGKKTKLSGATHCTRRQETGPTVFSSLPEKQQDESVPKPMRPLSVQNRERASKAAREFTSEYPFCSVIMRASYVRNWLILRLPTRFAKKHLKEGSQHLTLKVSDGRTWPVMCTTVNQEYRIVKGWKEFVSDNHLEEDDICIFELVDKRHKILKVAIFRVSQDLKKKTRISAQPSLLNSKEMNGFELIGNEEGHFMVDINDAEVDLLDFDCQSFRSSRLVMDGVKENEDAGKERLFDAMGKNSFGQIGNGETRFLIDKNNEVNLPSFGCLCTSEPIISTSLKFPSDWIDDELWNITNIFDKGQGGTLGFYYPDNYESTMSLDNATSIWPISGVQSKETNIKMSETAEDDSRRTKHESRRKESLIPVEVQTDVSSVARRPVPSQKSERSSIAA</sequence>
<feature type="domain" description="Ig-like" evidence="7">
    <location>
        <begin position="200"/>
        <end position="289"/>
    </location>
</feature>
<gene>
    <name evidence="9" type="ORF">IFM89_011889</name>
</gene>
<feature type="compositionally biased region" description="Basic residues" evidence="6">
    <location>
        <begin position="160"/>
        <end position="174"/>
    </location>
</feature>
<dbReference type="InterPro" id="IPR003340">
    <property type="entry name" value="B3_DNA-bd"/>
</dbReference>
<feature type="domain" description="TF-B3" evidence="8">
    <location>
        <begin position="383"/>
        <end position="478"/>
    </location>
</feature>
<feature type="domain" description="TF-B3" evidence="8">
    <location>
        <begin position="44"/>
        <end position="120"/>
    </location>
</feature>
<comment type="subcellular location">
    <subcellularLocation>
        <location evidence="1">Nucleus</location>
    </subcellularLocation>
</comment>
<evidence type="ECO:0000259" key="7">
    <source>
        <dbReference type="PROSITE" id="PS50835"/>
    </source>
</evidence>
<dbReference type="PROSITE" id="PS50835">
    <property type="entry name" value="IG_LIKE"/>
    <property type="match status" value="1"/>
</dbReference>
<reference evidence="9 10" key="1">
    <citation type="submission" date="2020-10" db="EMBL/GenBank/DDBJ databases">
        <title>The Coptis chinensis genome and diversification of protoberbering-type alkaloids.</title>
        <authorList>
            <person name="Wang B."/>
            <person name="Shu S."/>
            <person name="Song C."/>
            <person name="Liu Y."/>
        </authorList>
    </citation>
    <scope>NUCLEOTIDE SEQUENCE [LARGE SCALE GENOMIC DNA]</scope>
    <source>
        <strain evidence="9">HL-2020</strain>
        <tissue evidence="9">Leaf</tissue>
    </source>
</reference>
<feature type="region of interest" description="Disordered" evidence="6">
    <location>
        <begin position="139"/>
        <end position="181"/>
    </location>
</feature>
<accession>A0A835I031</accession>
<keyword evidence="3" id="KW-0238">DNA-binding</keyword>
<dbReference type="Proteomes" id="UP000631114">
    <property type="component" value="Unassembled WGS sequence"/>
</dbReference>
<organism evidence="9 10">
    <name type="scientific">Coptis chinensis</name>
    <dbReference type="NCBI Taxonomy" id="261450"/>
    <lineage>
        <taxon>Eukaryota</taxon>
        <taxon>Viridiplantae</taxon>
        <taxon>Streptophyta</taxon>
        <taxon>Embryophyta</taxon>
        <taxon>Tracheophyta</taxon>
        <taxon>Spermatophyta</taxon>
        <taxon>Magnoliopsida</taxon>
        <taxon>Ranunculales</taxon>
        <taxon>Ranunculaceae</taxon>
        <taxon>Coptidoideae</taxon>
        <taxon>Coptis</taxon>
    </lineage>
</organism>
<dbReference type="InterPro" id="IPR015300">
    <property type="entry name" value="DNA-bd_pseudobarrel_sf"/>
</dbReference>
<evidence type="ECO:0000259" key="8">
    <source>
        <dbReference type="PROSITE" id="PS50863"/>
    </source>
</evidence>
<keyword evidence="2" id="KW-0805">Transcription regulation</keyword>
<dbReference type="Gene3D" id="2.40.330.10">
    <property type="entry name" value="DNA-binding pseudobarrel domain"/>
    <property type="match status" value="3"/>
</dbReference>
<evidence type="ECO:0000256" key="1">
    <source>
        <dbReference type="ARBA" id="ARBA00004123"/>
    </source>
</evidence>
<dbReference type="EMBL" id="JADFTS010000004">
    <property type="protein sequence ID" value="KAF9608851.1"/>
    <property type="molecule type" value="Genomic_DNA"/>
</dbReference>
<evidence type="ECO:0000256" key="3">
    <source>
        <dbReference type="ARBA" id="ARBA00023125"/>
    </source>
</evidence>
<feature type="compositionally biased region" description="Basic and acidic residues" evidence="6">
    <location>
        <begin position="505"/>
        <end position="514"/>
    </location>
</feature>
<evidence type="ECO:0000256" key="6">
    <source>
        <dbReference type="SAM" id="MobiDB-lite"/>
    </source>
</evidence>
<dbReference type="SUPFAM" id="SSF101936">
    <property type="entry name" value="DNA-binding pseudobarrel domain"/>
    <property type="match status" value="3"/>
</dbReference>
<feature type="domain" description="TF-B3" evidence="8">
    <location>
        <begin position="577"/>
        <end position="672"/>
    </location>
</feature>
<dbReference type="PROSITE" id="PS50863">
    <property type="entry name" value="B3"/>
    <property type="match status" value="3"/>
</dbReference>
<dbReference type="OrthoDB" id="623918at2759"/>
<dbReference type="InterPro" id="IPR007110">
    <property type="entry name" value="Ig-like_dom"/>
</dbReference>
<comment type="caution">
    <text evidence="9">The sequence shown here is derived from an EMBL/GenBank/DDBJ whole genome shotgun (WGS) entry which is preliminary data.</text>
</comment>
<evidence type="ECO:0000256" key="4">
    <source>
        <dbReference type="ARBA" id="ARBA00023163"/>
    </source>
</evidence>
<name>A0A835I031_9MAGN</name>
<dbReference type="GO" id="GO:0005634">
    <property type="term" value="C:nucleus"/>
    <property type="evidence" value="ECO:0007669"/>
    <property type="project" value="UniProtKB-SubCell"/>
</dbReference>
<evidence type="ECO:0000313" key="9">
    <source>
        <dbReference type="EMBL" id="KAF9608851.1"/>
    </source>
</evidence>
<dbReference type="CDD" id="cd10017">
    <property type="entry name" value="B3_DNA"/>
    <property type="match status" value="3"/>
</dbReference>